<dbReference type="Proteomes" id="UP001497516">
    <property type="component" value="Chromosome 2"/>
</dbReference>
<evidence type="ECO:0000313" key="1">
    <source>
        <dbReference type="EMBL" id="CAL1368149.1"/>
    </source>
</evidence>
<accession>A0AAV2D7R3</accession>
<organism evidence="1 2">
    <name type="scientific">Linum trigynum</name>
    <dbReference type="NCBI Taxonomy" id="586398"/>
    <lineage>
        <taxon>Eukaryota</taxon>
        <taxon>Viridiplantae</taxon>
        <taxon>Streptophyta</taxon>
        <taxon>Embryophyta</taxon>
        <taxon>Tracheophyta</taxon>
        <taxon>Spermatophyta</taxon>
        <taxon>Magnoliopsida</taxon>
        <taxon>eudicotyledons</taxon>
        <taxon>Gunneridae</taxon>
        <taxon>Pentapetalae</taxon>
        <taxon>rosids</taxon>
        <taxon>fabids</taxon>
        <taxon>Malpighiales</taxon>
        <taxon>Linaceae</taxon>
        <taxon>Linum</taxon>
    </lineage>
</organism>
<dbReference type="AlphaFoldDB" id="A0AAV2D7R3"/>
<proteinExistence type="predicted"/>
<protein>
    <submittedName>
        <fullName evidence="1">Uncharacterized protein</fullName>
    </submittedName>
</protein>
<name>A0AAV2D7R3_9ROSI</name>
<sequence>MERSQFQNIRLTKFVTFQEVRSFSWLVVSFTIGQSPLNVKMKRGIENDCHYNDQSLRQADCGGGIS</sequence>
<gene>
    <name evidence="1" type="ORF">LTRI10_LOCUS11435</name>
</gene>
<keyword evidence="2" id="KW-1185">Reference proteome</keyword>
<evidence type="ECO:0000313" key="2">
    <source>
        <dbReference type="Proteomes" id="UP001497516"/>
    </source>
</evidence>
<reference evidence="1 2" key="1">
    <citation type="submission" date="2024-04" db="EMBL/GenBank/DDBJ databases">
        <authorList>
            <person name="Fracassetti M."/>
        </authorList>
    </citation>
    <scope>NUCLEOTIDE SEQUENCE [LARGE SCALE GENOMIC DNA]</scope>
</reference>
<dbReference type="EMBL" id="OZ034815">
    <property type="protein sequence ID" value="CAL1368149.1"/>
    <property type="molecule type" value="Genomic_DNA"/>
</dbReference>